<feature type="active site" description="Nucleophile and sulfur donor" evidence="1">
    <location>
        <position position="175"/>
    </location>
</feature>
<dbReference type="Pfam" id="PF02540">
    <property type="entry name" value="NAD_synthase"/>
    <property type="match status" value="1"/>
</dbReference>
<evidence type="ECO:0000313" key="3">
    <source>
        <dbReference type="EMBL" id="RDY24240.1"/>
    </source>
</evidence>
<accession>A0A371IUS8</accession>
<dbReference type="OrthoDB" id="9776919at2"/>
<name>A0A371IUS8_9FIRM</name>
<dbReference type="GO" id="GO:0016783">
    <property type="term" value="F:sulfurtransferase activity"/>
    <property type="evidence" value="ECO:0007669"/>
    <property type="project" value="InterPro"/>
</dbReference>
<dbReference type="PIRSF" id="PIRSF006661">
    <property type="entry name" value="PP-lp_UCP006661"/>
    <property type="match status" value="1"/>
</dbReference>
<dbReference type="InterPro" id="IPR022310">
    <property type="entry name" value="NAD/GMP_synthase"/>
</dbReference>
<protein>
    <submittedName>
        <fullName evidence="3">ATP-dependent sacrificial sulfur transferase LarE</fullName>
    </submittedName>
</protein>
<evidence type="ECO:0000259" key="2">
    <source>
        <dbReference type="Pfam" id="PF02540"/>
    </source>
</evidence>
<dbReference type="EMBL" id="NOJZ02000004">
    <property type="protein sequence ID" value="RDY24240.1"/>
    <property type="molecule type" value="Genomic_DNA"/>
</dbReference>
<dbReference type="InterPro" id="IPR014729">
    <property type="entry name" value="Rossmann-like_a/b/a_fold"/>
</dbReference>
<dbReference type="PANTHER" id="PTHR43169">
    <property type="entry name" value="EXSB FAMILY PROTEIN"/>
    <property type="match status" value="1"/>
</dbReference>
<dbReference type="GO" id="GO:0006163">
    <property type="term" value="P:purine nucleotide metabolic process"/>
    <property type="evidence" value="ECO:0007669"/>
    <property type="project" value="UniProtKB-ARBA"/>
</dbReference>
<dbReference type="RefSeq" id="WP_095406157.1">
    <property type="nucleotide sequence ID" value="NZ_NOJZ02000004.1"/>
</dbReference>
<dbReference type="InterPro" id="IPR052188">
    <property type="entry name" value="Ni-pincer_cofactor_biosynth"/>
</dbReference>
<dbReference type="Gene3D" id="3.40.50.620">
    <property type="entry name" value="HUPs"/>
    <property type="match status" value="1"/>
</dbReference>
<sequence>MNLNEKLNLLKKKLTELESVAVAYSGGVDSNFLLKVAKDTLKDKVIAVTINAMMHSNKEISESKEYAKLFNVNQIVVDINEFKIEGFINNGQDRCYYCKKEVFSIIKKVAKDNNIKYILDGTNLSDLGDYRPGLRALEELDIVSPLKDCEFTKEDIRALSKDMGLKTFNKPAFACLATRIPYGTKITNDRLRMIEKSEDYLVELGFNQFRVRIHEDIARIEVEKDEIYKFFSNDILDKTNNKLKELGFKYVTLDMAGYKMGNMNIGIKK</sequence>
<dbReference type="AlphaFoldDB" id="A0A371IUS8"/>
<dbReference type="CDD" id="cd01990">
    <property type="entry name" value="LarE-like"/>
    <property type="match status" value="1"/>
</dbReference>
<dbReference type="SUPFAM" id="SSF52402">
    <property type="entry name" value="Adenine nucleotide alpha hydrolases-like"/>
    <property type="match status" value="1"/>
</dbReference>
<keyword evidence="3" id="KW-0808">Transferase</keyword>
<evidence type="ECO:0000256" key="1">
    <source>
        <dbReference type="PIRSR" id="PIRSR006661-1"/>
    </source>
</evidence>
<gene>
    <name evidence="3" type="primary">larE</name>
    <name evidence="3" type="ORF">CHF27_003940</name>
</gene>
<organism evidence="3 4">
    <name type="scientific">Romboutsia maritimum</name>
    <dbReference type="NCBI Taxonomy" id="2020948"/>
    <lineage>
        <taxon>Bacteria</taxon>
        <taxon>Bacillati</taxon>
        <taxon>Bacillota</taxon>
        <taxon>Clostridia</taxon>
        <taxon>Peptostreptococcales</taxon>
        <taxon>Peptostreptococcaceae</taxon>
        <taxon>Romboutsia</taxon>
    </lineage>
</organism>
<dbReference type="PANTHER" id="PTHR43169:SF2">
    <property type="entry name" value="NAD_GMP SYNTHASE DOMAIN-CONTAINING PROTEIN"/>
    <property type="match status" value="1"/>
</dbReference>
<reference evidence="3 4" key="1">
    <citation type="journal article" date="2017" name="Genome Announc.">
        <title>Draft Genome Sequence of Romboutsia maritimum sp. nov. Strain CCRI-22766(T), Isolated from Coastal Estuarine Mud.</title>
        <authorList>
            <person name="Maheux A.F."/>
            <person name="Boudreau D.K."/>
            <person name="Berube E."/>
            <person name="Boissinot M."/>
            <person name="Raymond F."/>
            <person name="Brodeur S."/>
            <person name="Corbeil J."/>
            <person name="Brightwell G."/>
            <person name="Broda D."/>
            <person name="Omar R.F."/>
            <person name="Bergeron M.G."/>
        </authorList>
    </citation>
    <scope>NUCLEOTIDE SEQUENCE [LARGE SCALE GENOMIC DNA]</scope>
    <source>
        <strain evidence="3 4">CCRI-22766</strain>
    </source>
</reference>
<evidence type="ECO:0000313" key="4">
    <source>
        <dbReference type="Proteomes" id="UP000243494"/>
    </source>
</evidence>
<dbReference type="Proteomes" id="UP000243494">
    <property type="component" value="Unassembled WGS sequence"/>
</dbReference>
<keyword evidence="4" id="KW-1185">Reference proteome</keyword>
<dbReference type="InterPro" id="IPR005232">
    <property type="entry name" value="LarE"/>
</dbReference>
<proteinExistence type="predicted"/>
<feature type="domain" description="NAD/GMP synthase" evidence="2">
    <location>
        <begin position="8"/>
        <end position="82"/>
    </location>
</feature>
<comment type="caution">
    <text evidence="3">The sequence shown here is derived from an EMBL/GenBank/DDBJ whole genome shotgun (WGS) entry which is preliminary data.</text>
</comment>
<dbReference type="NCBIfam" id="TIGR00268">
    <property type="entry name" value="ATP-dependent sacrificial sulfur transferase LarE"/>
    <property type="match status" value="1"/>
</dbReference>